<comment type="caution">
    <text evidence="1">The sequence shown here is derived from an EMBL/GenBank/DDBJ whole genome shotgun (WGS) entry which is preliminary data.</text>
</comment>
<feature type="non-terminal residue" evidence="1">
    <location>
        <position position="1"/>
    </location>
</feature>
<organism evidence="1 2">
    <name type="scientific">Racocetra fulgida</name>
    <dbReference type="NCBI Taxonomy" id="60492"/>
    <lineage>
        <taxon>Eukaryota</taxon>
        <taxon>Fungi</taxon>
        <taxon>Fungi incertae sedis</taxon>
        <taxon>Mucoromycota</taxon>
        <taxon>Glomeromycotina</taxon>
        <taxon>Glomeromycetes</taxon>
        <taxon>Diversisporales</taxon>
        <taxon>Gigasporaceae</taxon>
        <taxon>Racocetra</taxon>
    </lineage>
</organism>
<keyword evidence="2" id="KW-1185">Reference proteome</keyword>
<sequence length="42" mass="4926">YLFGGIKILSFDIILEVIEFVILNYGVEMNKDLAFEWFLKLA</sequence>
<protein>
    <submittedName>
        <fullName evidence="1">17626_t:CDS:1</fullName>
    </submittedName>
</protein>
<accession>A0A9N9K442</accession>
<reference evidence="1" key="1">
    <citation type="submission" date="2021-06" db="EMBL/GenBank/DDBJ databases">
        <authorList>
            <person name="Kallberg Y."/>
            <person name="Tangrot J."/>
            <person name="Rosling A."/>
        </authorList>
    </citation>
    <scope>NUCLEOTIDE SEQUENCE</scope>
    <source>
        <strain evidence="1">IN212</strain>
    </source>
</reference>
<dbReference type="EMBL" id="CAJVPZ010078397">
    <property type="protein sequence ID" value="CAG8806153.1"/>
    <property type="molecule type" value="Genomic_DNA"/>
</dbReference>
<proteinExistence type="predicted"/>
<dbReference type="Proteomes" id="UP000789396">
    <property type="component" value="Unassembled WGS sequence"/>
</dbReference>
<gene>
    <name evidence="1" type="ORF">RFULGI_LOCUS18244</name>
</gene>
<feature type="non-terminal residue" evidence="1">
    <location>
        <position position="42"/>
    </location>
</feature>
<evidence type="ECO:0000313" key="1">
    <source>
        <dbReference type="EMBL" id="CAG8806153.1"/>
    </source>
</evidence>
<evidence type="ECO:0000313" key="2">
    <source>
        <dbReference type="Proteomes" id="UP000789396"/>
    </source>
</evidence>
<name>A0A9N9K442_9GLOM</name>
<dbReference type="AlphaFoldDB" id="A0A9N9K442"/>